<proteinExistence type="predicted"/>
<accession>A0A3M8ARA2</accession>
<evidence type="ECO:0000313" key="3">
    <source>
        <dbReference type="Proteomes" id="UP000268829"/>
    </source>
</evidence>
<feature type="region of interest" description="Disordered" evidence="1">
    <location>
        <begin position="62"/>
        <end position="85"/>
    </location>
</feature>
<evidence type="ECO:0000256" key="1">
    <source>
        <dbReference type="SAM" id="MobiDB-lite"/>
    </source>
</evidence>
<name>A0A3M8ARA2_9BACL</name>
<dbReference type="EMBL" id="RHHS01000047">
    <property type="protein sequence ID" value="RNB53710.1"/>
    <property type="molecule type" value="Genomic_DNA"/>
</dbReference>
<dbReference type="Proteomes" id="UP000268829">
    <property type="component" value="Unassembled WGS sequence"/>
</dbReference>
<comment type="caution">
    <text evidence="2">The sequence shown here is derived from an EMBL/GenBank/DDBJ whole genome shotgun (WGS) entry which is preliminary data.</text>
</comment>
<dbReference type="RefSeq" id="WP_122906301.1">
    <property type="nucleotide sequence ID" value="NZ_CP154342.1"/>
</dbReference>
<gene>
    <name evidence="2" type="ORF">EDM57_19190</name>
</gene>
<protein>
    <submittedName>
        <fullName evidence="2">Uncharacterized protein</fullName>
    </submittedName>
</protein>
<evidence type="ECO:0000313" key="2">
    <source>
        <dbReference type="EMBL" id="RNB53710.1"/>
    </source>
</evidence>
<reference evidence="2 3" key="1">
    <citation type="submission" date="2018-10" db="EMBL/GenBank/DDBJ databases">
        <title>Phylogenomics of Brevibacillus.</title>
        <authorList>
            <person name="Dunlap C."/>
        </authorList>
    </citation>
    <scope>NUCLEOTIDE SEQUENCE [LARGE SCALE GENOMIC DNA]</scope>
    <source>
        <strain evidence="2 3">DSM 100115</strain>
    </source>
</reference>
<keyword evidence="3" id="KW-1185">Reference proteome</keyword>
<sequence length="85" mass="10395">MNGMDWVEFIRKTEDKMYHLHRAIDGICNEPDYKESVSALTEVVRDYKALVEKAKEELRNVDFHRDRGRDRDHERDREHDDDERY</sequence>
<organism evidence="2 3">
    <name type="scientific">Brevibacillus gelatini</name>
    <dbReference type="NCBI Taxonomy" id="1655277"/>
    <lineage>
        <taxon>Bacteria</taxon>
        <taxon>Bacillati</taxon>
        <taxon>Bacillota</taxon>
        <taxon>Bacilli</taxon>
        <taxon>Bacillales</taxon>
        <taxon>Paenibacillaceae</taxon>
        <taxon>Brevibacillus</taxon>
    </lineage>
</organism>
<dbReference type="OrthoDB" id="2472129at2"/>
<dbReference type="AlphaFoldDB" id="A0A3M8ARA2"/>